<dbReference type="PANTHER" id="PTHR46577">
    <property type="entry name" value="HTH-TYPE TRANSCRIPTIONAL REGULATORY PROTEIN GABR"/>
    <property type="match status" value="1"/>
</dbReference>
<dbReference type="EMBL" id="JAEKMH010000007">
    <property type="protein sequence ID" value="MBJ3787003.1"/>
    <property type="molecule type" value="Genomic_DNA"/>
</dbReference>
<dbReference type="GO" id="GO:0003677">
    <property type="term" value="F:DNA binding"/>
    <property type="evidence" value="ECO:0007669"/>
    <property type="project" value="UniProtKB-KW"/>
</dbReference>
<keyword evidence="3" id="KW-0805">Transcription regulation</keyword>
<evidence type="ECO:0000256" key="5">
    <source>
        <dbReference type="ARBA" id="ARBA00023163"/>
    </source>
</evidence>
<dbReference type="PANTHER" id="PTHR46577:SF1">
    <property type="entry name" value="HTH-TYPE TRANSCRIPTIONAL REGULATORY PROTEIN GABR"/>
    <property type="match status" value="1"/>
</dbReference>
<keyword evidence="5" id="KW-0804">Transcription</keyword>
<feature type="domain" description="HTH gntR-type" evidence="6">
    <location>
        <begin position="11"/>
        <end position="79"/>
    </location>
</feature>
<accession>A0A934J2F4</accession>
<dbReference type="SUPFAM" id="SSF46785">
    <property type="entry name" value="Winged helix' DNA-binding domain"/>
    <property type="match status" value="1"/>
</dbReference>
<dbReference type="CDD" id="cd00609">
    <property type="entry name" value="AAT_like"/>
    <property type="match status" value="1"/>
</dbReference>
<proteinExistence type="inferred from homology"/>
<dbReference type="CDD" id="cd07377">
    <property type="entry name" value="WHTH_GntR"/>
    <property type="match status" value="1"/>
</dbReference>
<evidence type="ECO:0000256" key="2">
    <source>
        <dbReference type="ARBA" id="ARBA00022898"/>
    </source>
</evidence>
<evidence type="ECO:0000256" key="4">
    <source>
        <dbReference type="ARBA" id="ARBA00023125"/>
    </source>
</evidence>
<dbReference type="PROSITE" id="PS50949">
    <property type="entry name" value="HTH_GNTR"/>
    <property type="match status" value="1"/>
</dbReference>
<reference evidence="7" key="1">
    <citation type="submission" date="2020-12" db="EMBL/GenBank/DDBJ databases">
        <title>Devosia sp. MSA67 isolated from Mo River.</title>
        <authorList>
            <person name="Ma F."/>
            <person name="Zi Z."/>
        </authorList>
    </citation>
    <scope>NUCLEOTIDE SEQUENCE</scope>
    <source>
        <strain evidence="7">MSA67</strain>
    </source>
</reference>
<dbReference type="SUPFAM" id="SSF53383">
    <property type="entry name" value="PLP-dependent transferases"/>
    <property type="match status" value="1"/>
</dbReference>
<dbReference type="GO" id="GO:0030170">
    <property type="term" value="F:pyridoxal phosphate binding"/>
    <property type="evidence" value="ECO:0007669"/>
    <property type="project" value="InterPro"/>
</dbReference>
<comment type="similarity">
    <text evidence="1">In the C-terminal section; belongs to the class-I pyridoxal-phosphate-dependent aminotransferase family.</text>
</comment>
<dbReference type="Pfam" id="PF00155">
    <property type="entry name" value="Aminotran_1_2"/>
    <property type="match status" value="1"/>
</dbReference>
<evidence type="ECO:0000256" key="3">
    <source>
        <dbReference type="ARBA" id="ARBA00023015"/>
    </source>
</evidence>
<protein>
    <submittedName>
        <fullName evidence="7">PLP-dependent aminotransferase family protein</fullName>
    </submittedName>
</protein>
<name>A0A934J2F4_9HYPH</name>
<dbReference type="GO" id="GO:0008483">
    <property type="term" value="F:transaminase activity"/>
    <property type="evidence" value="ECO:0007669"/>
    <property type="project" value="UniProtKB-KW"/>
</dbReference>
<gene>
    <name evidence="7" type="ORF">JEQ47_19955</name>
</gene>
<organism evidence="7 8">
    <name type="scientific">Devosia sediminis</name>
    <dbReference type="NCBI Taxonomy" id="2798801"/>
    <lineage>
        <taxon>Bacteria</taxon>
        <taxon>Pseudomonadati</taxon>
        <taxon>Pseudomonadota</taxon>
        <taxon>Alphaproteobacteria</taxon>
        <taxon>Hyphomicrobiales</taxon>
        <taxon>Devosiaceae</taxon>
        <taxon>Devosia</taxon>
    </lineage>
</organism>
<dbReference type="Gene3D" id="3.40.640.10">
    <property type="entry name" value="Type I PLP-dependent aspartate aminotransferase-like (Major domain)"/>
    <property type="match status" value="1"/>
</dbReference>
<dbReference type="SMART" id="SM00345">
    <property type="entry name" value="HTH_GNTR"/>
    <property type="match status" value="1"/>
</dbReference>
<keyword evidence="2" id="KW-0663">Pyridoxal phosphate</keyword>
<dbReference type="InterPro" id="IPR000524">
    <property type="entry name" value="Tscrpt_reg_HTH_GntR"/>
</dbReference>
<keyword evidence="7" id="KW-0032">Aminotransferase</keyword>
<dbReference type="Pfam" id="PF00392">
    <property type="entry name" value="GntR"/>
    <property type="match status" value="1"/>
</dbReference>
<dbReference type="Proteomes" id="UP000602124">
    <property type="component" value="Unassembled WGS sequence"/>
</dbReference>
<dbReference type="InterPro" id="IPR036390">
    <property type="entry name" value="WH_DNA-bd_sf"/>
</dbReference>
<dbReference type="InterPro" id="IPR051446">
    <property type="entry name" value="HTH_trans_reg/aminotransferase"/>
</dbReference>
<comment type="caution">
    <text evidence="7">The sequence shown here is derived from an EMBL/GenBank/DDBJ whole genome shotgun (WGS) entry which is preliminary data.</text>
</comment>
<dbReference type="Gene3D" id="1.10.10.10">
    <property type="entry name" value="Winged helix-like DNA-binding domain superfamily/Winged helix DNA-binding domain"/>
    <property type="match status" value="1"/>
</dbReference>
<dbReference type="InterPro" id="IPR004839">
    <property type="entry name" value="Aminotransferase_I/II_large"/>
</dbReference>
<evidence type="ECO:0000313" key="8">
    <source>
        <dbReference type="Proteomes" id="UP000602124"/>
    </source>
</evidence>
<dbReference type="InterPro" id="IPR015421">
    <property type="entry name" value="PyrdxlP-dep_Trfase_major"/>
</dbReference>
<dbReference type="GO" id="GO:0003700">
    <property type="term" value="F:DNA-binding transcription factor activity"/>
    <property type="evidence" value="ECO:0007669"/>
    <property type="project" value="InterPro"/>
</dbReference>
<dbReference type="AlphaFoldDB" id="A0A934J2F4"/>
<keyword evidence="4" id="KW-0238">DNA-binding</keyword>
<keyword evidence="8" id="KW-1185">Reference proteome</keyword>
<sequence>MWIPKVDRDKGPLYLAIADAIELDVVEGRLAPGTKLPPQRALAQGLGLDFTTVTRAYAEAGRRDLVEGRVGQGTFIKGRSPQQAIASAGLVDMSMNLPPIPQDGRVAQSMWARMANMQGPEATRLMLRYQEPGGALKDRVAGATWLSGRLPDVDVGRLLVAPGAQGALTAVVATLAKRGDVVLTEPLTYPGFISLAGHFGVRLFPMQMDESGPVPEALEEAIRTLQPKAIYCTPTLNNPTTRTWSAERRSEIAEVAAMHSIPIIEDDAYGALKRSPLPTLLELAKGPVYHIASLSKCLAPALRVAYLVAPDRASAIRVIGALRGTTAMASPLTTALATDWISSGLAFDFLDELRAETSRRQMAVAKIMPTGVVNSDPEGFHVWLDLPSGWPRGEFVARLRNLGISGVASDAFAIVEPPEGVRLGLGGASGVEELERSLTVVAALIKDRPALGSLIV</sequence>
<evidence type="ECO:0000256" key="1">
    <source>
        <dbReference type="ARBA" id="ARBA00005384"/>
    </source>
</evidence>
<evidence type="ECO:0000259" key="6">
    <source>
        <dbReference type="PROSITE" id="PS50949"/>
    </source>
</evidence>
<keyword evidence="7" id="KW-0808">Transferase</keyword>
<dbReference type="InterPro" id="IPR015424">
    <property type="entry name" value="PyrdxlP-dep_Trfase"/>
</dbReference>
<evidence type="ECO:0000313" key="7">
    <source>
        <dbReference type="EMBL" id="MBJ3787003.1"/>
    </source>
</evidence>
<dbReference type="InterPro" id="IPR036388">
    <property type="entry name" value="WH-like_DNA-bd_sf"/>
</dbReference>